<keyword evidence="2" id="KW-1185">Reference proteome</keyword>
<dbReference type="EMBL" id="JAFKCU010000001">
    <property type="protein sequence ID" value="MBN7814332.1"/>
    <property type="molecule type" value="Genomic_DNA"/>
</dbReference>
<sequence>MKKLLPLFSIIIITACSENGNSASDNILENLTYSIDTLLVDTGDEIIDIGQGARLSSISKDSKKYFYYDLKKATISEIDLQTLELSDIYQFSKEGPNSIGFSPPRIQPLSNNRFFFASSANVGIYSNTGEKEKSLKFNFKEIEGLDIDEGGIISYKVQISPDEKTLYALTNPYQTDSDVRLMIIDPDSKTGRSISLPSMIPTLKLRVEFQKDGDFKGRGEGVSMEFLNDKLFITSSANSNSYIYDYQTDSLHLIEFPHQLVATQKTAEVKNKVEDIDEFFAETEKFKYQVGFGEFLWDKQRQQYFRFGYQLIPNEDPKLEKKSDIFLFAYYENLNLIGETQLNNVEYRFEAPFFKDGKLWSYVNVEDELGFAIFTFGF</sequence>
<dbReference type="InterPro" id="IPR025316">
    <property type="entry name" value="DUF4221"/>
</dbReference>
<protein>
    <submittedName>
        <fullName evidence="1">DUF4221 family protein</fullName>
    </submittedName>
</protein>
<organism evidence="1 2">
    <name type="scientific">Algoriphagus pacificus</name>
    <dbReference type="NCBI Taxonomy" id="2811234"/>
    <lineage>
        <taxon>Bacteria</taxon>
        <taxon>Pseudomonadati</taxon>
        <taxon>Bacteroidota</taxon>
        <taxon>Cytophagia</taxon>
        <taxon>Cytophagales</taxon>
        <taxon>Cyclobacteriaceae</taxon>
        <taxon>Algoriphagus</taxon>
    </lineage>
</organism>
<comment type="caution">
    <text evidence="1">The sequence shown here is derived from an EMBL/GenBank/DDBJ whole genome shotgun (WGS) entry which is preliminary data.</text>
</comment>
<dbReference type="RefSeq" id="WP_206584984.1">
    <property type="nucleotide sequence ID" value="NZ_JAFKCU010000001.1"/>
</dbReference>
<gene>
    <name evidence="1" type="ORF">J0A69_02775</name>
</gene>
<evidence type="ECO:0000313" key="2">
    <source>
        <dbReference type="Proteomes" id="UP000664480"/>
    </source>
</evidence>
<reference evidence="1 2" key="1">
    <citation type="submission" date="2021-03" db="EMBL/GenBank/DDBJ databases">
        <title>novel species isolated from a fishpond in China.</title>
        <authorList>
            <person name="Lu H."/>
            <person name="Cai Z."/>
        </authorList>
    </citation>
    <scope>NUCLEOTIDE SEQUENCE [LARGE SCALE GENOMIC DNA]</scope>
    <source>
        <strain evidence="1 2">YJ13C</strain>
    </source>
</reference>
<accession>A0ABS3CB53</accession>
<dbReference type="Pfam" id="PF13970">
    <property type="entry name" value="DUF4221"/>
    <property type="match status" value="1"/>
</dbReference>
<evidence type="ECO:0000313" key="1">
    <source>
        <dbReference type="EMBL" id="MBN7814332.1"/>
    </source>
</evidence>
<dbReference type="Proteomes" id="UP000664480">
    <property type="component" value="Unassembled WGS sequence"/>
</dbReference>
<proteinExistence type="predicted"/>
<name>A0ABS3CB53_9BACT</name>
<dbReference type="PROSITE" id="PS51257">
    <property type="entry name" value="PROKAR_LIPOPROTEIN"/>
    <property type="match status" value="1"/>
</dbReference>
<dbReference type="SUPFAM" id="SSF69322">
    <property type="entry name" value="Tricorn protease domain 2"/>
    <property type="match status" value="1"/>
</dbReference>